<dbReference type="STRING" id="105696.A0A1Y2MAF4"/>
<sequence length="170" mass="19329">MRLDESTAYSFSPVFKEMPFVRGEMDCFNDTEMKATNPSKKDGLPAAEMERRAAMSDQERRQMRNEQAMVQVAILPGCEAYRRGGWEDTQASSGKEKGIRIRRLTDAYVFCRWGLERRWKNGEAADQPARHGSRWGGGFVEFFPGVEGVVDPEHEEGKEKGRTGEEEGNE</sequence>
<evidence type="ECO:0000313" key="3">
    <source>
        <dbReference type="Proteomes" id="UP000193240"/>
    </source>
</evidence>
<dbReference type="AlphaFoldDB" id="A0A1Y2MAF4"/>
<organism evidence="2 3">
    <name type="scientific">Epicoccum nigrum</name>
    <name type="common">Soil fungus</name>
    <name type="synonym">Epicoccum purpurascens</name>
    <dbReference type="NCBI Taxonomy" id="105696"/>
    <lineage>
        <taxon>Eukaryota</taxon>
        <taxon>Fungi</taxon>
        <taxon>Dikarya</taxon>
        <taxon>Ascomycota</taxon>
        <taxon>Pezizomycotina</taxon>
        <taxon>Dothideomycetes</taxon>
        <taxon>Pleosporomycetidae</taxon>
        <taxon>Pleosporales</taxon>
        <taxon>Pleosporineae</taxon>
        <taxon>Didymellaceae</taxon>
        <taxon>Epicoccum</taxon>
    </lineage>
</organism>
<evidence type="ECO:0000313" key="2">
    <source>
        <dbReference type="EMBL" id="OSS53094.1"/>
    </source>
</evidence>
<name>A0A1Y2MAF4_EPING</name>
<feature type="region of interest" description="Disordered" evidence="1">
    <location>
        <begin position="147"/>
        <end position="170"/>
    </location>
</feature>
<feature type="compositionally biased region" description="Basic and acidic residues" evidence="1">
    <location>
        <begin position="151"/>
        <end position="170"/>
    </location>
</feature>
<dbReference type="Proteomes" id="UP000193240">
    <property type="component" value="Unassembled WGS sequence"/>
</dbReference>
<evidence type="ECO:0000256" key="1">
    <source>
        <dbReference type="SAM" id="MobiDB-lite"/>
    </source>
</evidence>
<gene>
    <name evidence="2" type="ORF">B5807_02184</name>
</gene>
<dbReference type="InParanoid" id="A0A1Y2MAF4"/>
<accession>A0A1Y2MAF4</accession>
<keyword evidence="3" id="KW-1185">Reference proteome</keyword>
<reference evidence="2 3" key="1">
    <citation type="journal article" date="2017" name="Genome Announc.">
        <title>Genome sequence of the saprophytic ascomycete Epicoccum nigrum ICMP 19927 strain isolated from New Zealand.</title>
        <authorList>
            <person name="Fokin M."/>
            <person name="Fleetwood D."/>
            <person name="Weir B.S."/>
            <person name="Villas-Boas S.G."/>
        </authorList>
    </citation>
    <scope>NUCLEOTIDE SEQUENCE [LARGE SCALE GENOMIC DNA]</scope>
    <source>
        <strain evidence="2 3">ICMP 19927</strain>
    </source>
</reference>
<protein>
    <submittedName>
        <fullName evidence="2">Uncharacterized protein</fullName>
    </submittedName>
</protein>
<dbReference type="EMBL" id="KZ107839">
    <property type="protein sequence ID" value="OSS53094.1"/>
    <property type="molecule type" value="Genomic_DNA"/>
</dbReference>
<proteinExistence type="predicted"/>